<gene>
    <name evidence="2" type="ORF">CAP_8712</name>
</gene>
<feature type="chain" id="PRO_5001500254" evidence="1">
    <location>
        <begin position="28"/>
        <end position="47"/>
    </location>
</feature>
<keyword evidence="1" id="KW-0732">Signal</keyword>
<evidence type="ECO:0000256" key="1">
    <source>
        <dbReference type="SAM" id="SignalP"/>
    </source>
</evidence>
<dbReference type="EMBL" id="ASRX01000009">
    <property type="protein sequence ID" value="EYF07589.1"/>
    <property type="molecule type" value="Genomic_DNA"/>
</dbReference>
<evidence type="ECO:0000313" key="3">
    <source>
        <dbReference type="Proteomes" id="UP000019678"/>
    </source>
</evidence>
<dbReference type="STRING" id="1192034.CAP_8712"/>
<protein>
    <submittedName>
        <fullName evidence="2">Uncharacterized protein</fullName>
    </submittedName>
</protein>
<comment type="caution">
    <text evidence="2">The sequence shown here is derived from an EMBL/GenBank/DDBJ whole genome shotgun (WGS) entry which is preliminary data.</text>
</comment>
<proteinExistence type="predicted"/>
<accession>A0A017TEE2</accession>
<evidence type="ECO:0000313" key="2">
    <source>
        <dbReference type="EMBL" id="EYF07589.1"/>
    </source>
</evidence>
<sequence>MRRITRLRGRAAAHLLRLFVFAPAANAARHLRRPLLIVARWTAGAIG</sequence>
<reference evidence="2 3" key="1">
    <citation type="submission" date="2013-05" db="EMBL/GenBank/DDBJ databases">
        <title>Genome assembly of Chondromyces apiculatus DSM 436.</title>
        <authorList>
            <person name="Sharma G."/>
            <person name="Khatri I."/>
            <person name="Kaur C."/>
            <person name="Mayilraj S."/>
            <person name="Subramanian S."/>
        </authorList>
    </citation>
    <scope>NUCLEOTIDE SEQUENCE [LARGE SCALE GENOMIC DNA]</scope>
    <source>
        <strain evidence="2 3">DSM 436</strain>
    </source>
</reference>
<keyword evidence="3" id="KW-1185">Reference proteome</keyword>
<dbReference type="AlphaFoldDB" id="A0A017TEE2"/>
<name>A0A017TEE2_9BACT</name>
<dbReference type="Proteomes" id="UP000019678">
    <property type="component" value="Unassembled WGS sequence"/>
</dbReference>
<organism evidence="2 3">
    <name type="scientific">Chondromyces apiculatus DSM 436</name>
    <dbReference type="NCBI Taxonomy" id="1192034"/>
    <lineage>
        <taxon>Bacteria</taxon>
        <taxon>Pseudomonadati</taxon>
        <taxon>Myxococcota</taxon>
        <taxon>Polyangia</taxon>
        <taxon>Polyangiales</taxon>
        <taxon>Polyangiaceae</taxon>
        <taxon>Chondromyces</taxon>
    </lineage>
</organism>
<feature type="signal peptide" evidence="1">
    <location>
        <begin position="1"/>
        <end position="27"/>
    </location>
</feature>